<evidence type="ECO:0000259" key="9">
    <source>
        <dbReference type="Pfam" id="PF09378"/>
    </source>
</evidence>
<dbReference type="GO" id="GO:0004386">
    <property type="term" value="F:helicase activity"/>
    <property type="evidence" value="ECO:0007669"/>
    <property type="project" value="UniProtKB-KW"/>
</dbReference>
<dbReference type="InterPro" id="IPR008571">
    <property type="entry name" value="HerA-like"/>
</dbReference>
<dbReference type="SUPFAM" id="SSF52540">
    <property type="entry name" value="P-loop containing nucleoside triphosphate hydrolases"/>
    <property type="match status" value="1"/>
</dbReference>
<dbReference type="Pfam" id="PF09378">
    <property type="entry name" value="HAS-barrel"/>
    <property type="match status" value="1"/>
</dbReference>
<dbReference type="InterPro" id="IPR033186">
    <property type="entry name" value="HerA_C"/>
</dbReference>
<dbReference type="AlphaFoldDB" id="F0S103"/>
<evidence type="ECO:0000259" key="8">
    <source>
        <dbReference type="Pfam" id="PF05872"/>
    </source>
</evidence>
<dbReference type="Pfam" id="PF01935">
    <property type="entry name" value="DUF87"/>
    <property type="match status" value="1"/>
</dbReference>
<keyword evidence="5" id="KW-0238">DNA-binding</keyword>
<dbReference type="GO" id="GO:0005524">
    <property type="term" value="F:ATP binding"/>
    <property type="evidence" value="ECO:0007669"/>
    <property type="project" value="UniProtKB-KW"/>
</dbReference>
<keyword evidence="3" id="KW-0347">Helicase</keyword>
<sequence length="507" mass="57436">MVKPIGVCIGEPSTREVDFISSEIIQLGDYVELEYEGYKVLGFVKEIKRVNKSLTEDLEPEDVEHLKTLIGKNSFFLGKISLLGDVDKKMFIPRIPPEPGTNIFRASKETLQKVFGKNDDRKIHIGHLLTREDVDVFIDIDSIVSRHLAILAVTGGGKSNTVSVILEGMLDKFGTILVFDMHGEYVNFDYKRNGKPCVRRIDLELNPTRLSYHEFRLFANVDDSAYIQDRYLRRAFKITVEEIQNGQISASNFWGRLLGELQAYKTDEAYKEDWKSITGVINKVEDMQEFYSDLFNLLQTPIVDQIEFGKLNVLDLSHVDEKIADIVVSHVLRNILEKRKAHVRNETGGLEFPVFMILEEAHILASSTINTKSRYWISRIAREGRKFGLGLCLVTQRPKALDSNALSQANNMIILRLVEPGDQRHVQQASESLSSDLVDQLPSLNVGEALIMGKMIPIPALVKIKLARSKKGGNDISAVSEWKKYKESTQISEKDLSNFLELGDTEF</sequence>
<dbReference type="Proteomes" id="UP000007102">
    <property type="component" value="Chromosome"/>
</dbReference>
<reference evidence="10 11" key="1">
    <citation type="journal article" date="2011" name="Stand. Genomic Sci.">
        <title>Complete genome sequence of the thermophilic sulfur-reducer Desulfurobacterium thermolithotrophum type strain (BSA(T)) from a deep-sea hydrothermal vent.</title>
        <authorList>
            <person name="Goker M."/>
            <person name="Daligault H."/>
            <person name="Mwirichia R."/>
            <person name="Lapidus A."/>
            <person name="Lucas S."/>
            <person name="Deshpande S."/>
            <person name="Pagani I."/>
            <person name="Tapia R."/>
            <person name="Cheng J.F."/>
            <person name="Goodwin L."/>
            <person name="Pitluck S."/>
            <person name="Liolios K."/>
            <person name="Ivanova N."/>
            <person name="Mavromatis K."/>
            <person name="Mikhailova N."/>
            <person name="Pati A."/>
            <person name="Chen A."/>
            <person name="Palaniappan K."/>
            <person name="Han C."/>
            <person name="Land M."/>
            <person name="Hauser L."/>
            <person name="Pan C."/>
            <person name="Brambilla E.M."/>
            <person name="Rohde M."/>
            <person name="Spring S."/>
            <person name="Sikorski J."/>
            <person name="Wirth R."/>
            <person name="Detter J.C."/>
            <person name="Woyke T."/>
            <person name="Bristow J."/>
            <person name="Eisen J.A."/>
            <person name="Markowitz V."/>
            <person name="Hugenholtz P."/>
            <person name="Kyrpides N.C."/>
            <person name="Klenk H.P."/>
        </authorList>
    </citation>
    <scope>NUCLEOTIDE SEQUENCE [LARGE SCALE GENOMIC DNA]</scope>
    <source>
        <strain evidence="11">DSM 11699 / BSA</strain>
    </source>
</reference>
<dbReference type="eggNOG" id="COG0433">
    <property type="taxonomic scope" value="Bacteria"/>
</dbReference>
<reference evidence="11" key="2">
    <citation type="submission" date="2011-02" db="EMBL/GenBank/DDBJ databases">
        <title>The complete genome of Desulfurobacterium thermolithotrophum DSM 11699.</title>
        <authorList>
            <consortium name="US DOE Joint Genome Institute (JGI-PGF)"/>
            <person name="Lucas S."/>
            <person name="Copeland A."/>
            <person name="Lapidus A."/>
            <person name="Bruce D."/>
            <person name="Goodwin L."/>
            <person name="Pitluck S."/>
            <person name="Kyrpides N."/>
            <person name="Mavromatis K."/>
            <person name="Pagani I."/>
            <person name="Ivanova N."/>
            <person name="Mikhailova N."/>
            <person name="Daligault H."/>
            <person name="Detter J.C."/>
            <person name="Tapia R."/>
            <person name="Han C."/>
            <person name="Land M."/>
            <person name="Hauser L."/>
            <person name="Markowitz V."/>
            <person name="Cheng J.-F."/>
            <person name="Hugenholtz P."/>
            <person name="Woyke T."/>
            <person name="Wu D."/>
            <person name="Spring S."/>
            <person name="Brambilla E."/>
            <person name="Klenk H.-P."/>
            <person name="Eisen J.A."/>
        </authorList>
    </citation>
    <scope>NUCLEOTIDE SEQUENCE [LARGE SCALE GENOMIC DNA]</scope>
    <source>
        <strain evidence="11">DSM 11699 / BSA</strain>
    </source>
</reference>
<protein>
    <submittedName>
        <fullName evidence="10">HerA-ATP synthase, barrel domain</fullName>
    </submittedName>
</protein>
<evidence type="ECO:0000256" key="2">
    <source>
        <dbReference type="ARBA" id="ARBA00022801"/>
    </source>
</evidence>
<dbReference type="STRING" id="868864.Dester_0149"/>
<dbReference type="InterPro" id="IPR002789">
    <property type="entry name" value="HerA_central"/>
</dbReference>
<accession>F0S103</accession>
<dbReference type="EMBL" id="CP002543">
    <property type="protein sequence ID" value="ADY72807.1"/>
    <property type="molecule type" value="Genomic_DNA"/>
</dbReference>
<dbReference type="PANTHER" id="PTHR42957:SF1">
    <property type="entry name" value="HELICASE MJ1565-RELATED"/>
    <property type="match status" value="1"/>
</dbReference>
<dbReference type="GO" id="GO:0016787">
    <property type="term" value="F:hydrolase activity"/>
    <property type="evidence" value="ECO:0007669"/>
    <property type="project" value="UniProtKB-KW"/>
</dbReference>
<feature type="domain" description="Helicase HerA barrel" evidence="9">
    <location>
        <begin position="5"/>
        <end position="87"/>
    </location>
</feature>
<keyword evidence="1" id="KW-0547">Nucleotide-binding</keyword>
<evidence type="ECO:0000256" key="1">
    <source>
        <dbReference type="ARBA" id="ARBA00022741"/>
    </source>
</evidence>
<gene>
    <name evidence="10" type="ordered locus">Dester_0149</name>
</gene>
<name>F0S103_DESTD</name>
<keyword evidence="11" id="KW-1185">Reference proteome</keyword>
<dbReference type="Pfam" id="PF05872">
    <property type="entry name" value="HerA_C"/>
    <property type="match status" value="1"/>
</dbReference>
<dbReference type="InParanoid" id="F0S103"/>
<evidence type="ECO:0000256" key="6">
    <source>
        <dbReference type="ARBA" id="ARBA00023235"/>
    </source>
</evidence>
<dbReference type="PANTHER" id="PTHR42957">
    <property type="entry name" value="HELICASE MJ1565-RELATED"/>
    <property type="match status" value="1"/>
</dbReference>
<organism evidence="10 11">
    <name type="scientific">Desulfurobacterium thermolithotrophum (strain DSM 11699 / BSA)</name>
    <dbReference type="NCBI Taxonomy" id="868864"/>
    <lineage>
        <taxon>Bacteria</taxon>
        <taxon>Pseudomonadati</taxon>
        <taxon>Aquificota</taxon>
        <taxon>Aquificia</taxon>
        <taxon>Desulfurobacteriales</taxon>
        <taxon>Desulfurobacteriaceae</taxon>
        <taxon>Desulfurobacterium</taxon>
    </lineage>
</organism>
<keyword evidence="4" id="KW-0067">ATP-binding</keyword>
<dbReference type="Gene3D" id="3.40.50.300">
    <property type="entry name" value="P-loop containing nucleotide triphosphate hydrolases"/>
    <property type="match status" value="2"/>
</dbReference>
<evidence type="ECO:0000256" key="4">
    <source>
        <dbReference type="ARBA" id="ARBA00022840"/>
    </source>
</evidence>
<feature type="domain" description="Helicase HerA-like C-terminal" evidence="8">
    <location>
        <begin position="346"/>
        <end position="452"/>
    </location>
</feature>
<evidence type="ECO:0000313" key="11">
    <source>
        <dbReference type="Proteomes" id="UP000007102"/>
    </source>
</evidence>
<dbReference type="KEGG" id="dte:Dester_0149"/>
<dbReference type="GO" id="GO:0003677">
    <property type="term" value="F:DNA binding"/>
    <property type="evidence" value="ECO:0007669"/>
    <property type="project" value="UniProtKB-KW"/>
</dbReference>
<evidence type="ECO:0000256" key="3">
    <source>
        <dbReference type="ARBA" id="ARBA00022806"/>
    </source>
</evidence>
<evidence type="ECO:0000313" key="10">
    <source>
        <dbReference type="EMBL" id="ADY72807.1"/>
    </source>
</evidence>
<dbReference type="HOGENOM" id="CLU_023842_2_0_0"/>
<feature type="domain" description="Helicase HerA central" evidence="7">
    <location>
        <begin position="123"/>
        <end position="335"/>
    </location>
</feature>
<keyword evidence="2" id="KW-0378">Hydrolase</keyword>
<dbReference type="InterPro" id="IPR027417">
    <property type="entry name" value="P-loop_NTPase"/>
</dbReference>
<dbReference type="OrthoDB" id="9806951at2"/>
<dbReference type="InterPro" id="IPR018538">
    <property type="entry name" value="HerA_barrel_dom"/>
</dbReference>
<evidence type="ECO:0000256" key="5">
    <source>
        <dbReference type="ARBA" id="ARBA00023125"/>
    </source>
</evidence>
<proteinExistence type="predicted"/>
<evidence type="ECO:0000259" key="7">
    <source>
        <dbReference type="Pfam" id="PF01935"/>
    </source>
</evidence>
<keyword evidence="6" id="KW-0413">Isomerase</keyword>
<dbReference type="RefSeq" id="WP_013637767.1">
    <property type="nucleotide sequence ID" value="NC_015185.1"/>
</dbReference>